<feature type="domain" description="C2H2-type" evidence="6">
    <location>
        <begin position="26"/>
        <end position="51"/>
    </location>
</feature>
<keyword evidence="1" id="KW-0479">Metal-binding</keyword>
<dbReference type="SUPFAM" id="SSF57667">
    <property type="entry name" value="beta-beta-alpha zinc fingers"/>
    <property type="match status" value="1"/>
</dbReference>
<dbReference type="Gene3D" id="3.30.160.60">
    <property type="entry name" value="Classic Zinc Finger"/>
    <property type="match status" value="1"/>
</dbReference>
<evidence type="ECO:0000256" key="5">
    <source>
        <dbReference type="PROSITE-ProRule" id="PRU00042"/>
    </source>
</evidence>
<dbReference type="GO" id="GO:0008270">
    <property type="term" value="F:zinc ion binding"/>
    <property type="evidence" value="ECO:0007669"/>
    <property type="project" value="UniProtKB-KW"/>
</dbReference>
<keyword evidence="3 5" id="KW-0863">Zinc-finger</keyword>
<dbReference type="InterPro" id="IPR036236">
    <property type="entry name" value="Znf_C2H2_sf"/>
</dbReference>
<organism evidence="7 8">
    <name type="scientific">Lentinula guzmanii</name>
    <dbReference type="NCBI Taxonomy" id="2804957"/>
    <lineage>
        <taxon>Eukaryota</taxon>
        <taxon>Fungi</taxon>
        <taxon>Dikarya</taxon>
        <taxon>Basidiomycota</taxon>
        <taxon>Agaricomycotina</taxon>
        <taxon>Agaricomycetes</taxon>
        <taxon>Agaricomycetidae</taxon>
        <taxon>Agaricales</taxon>
        <taxon>Marasmiineae</taxon>
        <taxon>Omphalotaceae</taxon>
        <taxon>Lentinula</taxon>
    </lineage>
</organism>
<evidence type="ECO:0000256" key="1">
    <source>
        <dbReference type="ARBA" id="ARBA00022723"/>
    </source>
</evidence>
<evidence type="ECO:0000259" key="6">
    <source>
        <dbReference type="PROSITE" id="PS50157"/>
    </source>
</evidence>
<dbReference type="EMBL" id="JANVFO010000023">
    <property type="protein sequence ID" value="KAJ3732565.1"/>
    <property type="molecule type" value="Genomic_DNA"/>
</dbReference>
<comment type="caution">
    <text evidence="7">The sequence shown here is derived from an EMBL/GenBank/DDBJ whole genome shotgun (WGS) entry which is preliminary data.</text>
</comment>
<dbReference type="SMART" id="SM00355">
    <property type="entry name" value="ZnF_C2H2"/>
    <property type="match status" value="1"/>
</dbReference>
<evidence type="ECO:0000256" key="4">
    <source>
        <dbReference type="ARBA" id="ARBA00022833"/>
    </source>
</evidence>
<reference evidence="7" key="2">
    <citation type="journal article" date="2023" name="Proc. Natl. Acad. Sci. U.S.A.">
        <title>A global phylogenomic analysis of the shiitake genus Lentinula.</title>
        <authorList>
            <person name="Sierra-Patev S."/>
            <person name="Min B."/>
            <person name="Naranjo-Ortiz M."/>
            <person name="Looney B."/>
            <person name="Konkel Z."/>
            <person name="Slot J.C."/>
            <person name="Sakamoto Y."/>
            <person name="Steenwyk J.L."/>
            <person name="Rokas A."/>
            <person name="Carro J."/>
            <person name="Camarero S."/>
            <person name="Ferreira P."/>
            <person name="Molpeceres G."/>
            <person name="Ruiz-Duenas F.J."/>
            <person name="Serrano A."/>
            <person name="Henrissat B."/>
            <person name="Drula E."/>
            <person name="Hughes K.W."/>
            <person name="Mata J.L."/>
            <person name="Ishikawa N.K."/>
            <person name="Vargas-Isla R."/>
            <person name="Ushijima S."/>
            <person name="Smith C.A."/>
            <person name="Donoghue J."/>
            <person name="Ahrendt S."/>
            <person name="Andreopoulos W."/>
            <person name="He G."/>
            <person name="LaButti K."/>
            <person name="Lipzen A."/>
            <person name="Ng V."/>
            <person name="Riley R."/>
            <person name="Sandor L."/>
            <person name="Barry K."/>
            <person name="Martinez A.T."/>
            <person name="Xiao Y."/>
            <person name="Gibbons J.G."/>
            <person name="Terashima K."/>
            <person name="Grigoriev I.V."/>
            <person name="Hibbett D."/>
        </authorList>
    </citation>
    <scope>NUCLEOTIDE SEQUENCE</scope>
    <source>
        <strain evidence="7">ET3784</strain>
    </source>
</reference>
<evidence type="ECO:0000256" key="3">
    <source>
        <dbReference type="ARBA" id="ARBA00022771"/>
    </source>
</evidence>
<keyword evidence="2" id="KW-0677">Repeat</keyword>
<protein>
    <recommendedName>
        <fullName evidence="6">C2H2-type domain-containing protein</fullName>
    </recommendedName>
</protein>
<gene>
    <name evidence="7" type="ORF">DFJ43DRAFT_1073188</name>
</gene>
<evidence type="ECO:0000256" key="2">
    <source>
        <dbReference type="ARBA" id="ARBA00022737"/>
    </source>
</evidence>
<evidence type="ECO:0000313" key="7">
    <source>
        <dbReference type="EMBL" id="KAJ3732565.1"/>
    </source>
</evidence>
<dbReference type="Proteomes" id="UP001176059">
    <property type="component" value="Unassembled WGS sequence"/>
</dbReference>
<dbReference type="FunFam" id="3.30.160.60:FF:000100">
    <property type="entry name" value="Zinc finger 45-like"/>
    <property type="match status" value="1"/>
</dbReference>
<reference evidence="7" key="1">
    <citation type="submission" date="2022-08" db="EMBL/GenBank/DDBJ databases">
        <authorList>
            <consortium name="DOE Joint Genome Institute"/>
            <person name="Min B."/>
            <person name="Sierra-Patev S."/>
            <person name="Naranjo-Ortiz M."/>
            <person name="Looney B."/>
            <person name="Konkel Z."/>
            <person name="Slot J.C."/>
            <person name="Sakamoto Y."/>
            <person name="Steenwyk J.L."/>
            <person name="Rokas A."/>
            <person name="Carro J."/>
            <person name="Camarero S."/>
            <person name="Ferreira P."/>
            <person name="Molpeceres G."/>
            <person name="Ruiz-duenas F.J."/>
            <person name="Serrano A."/>
            <person name="Henrissat B."/>
            <person name="Drula E."/>
            <person name="Hughes K.W."/>
            <person name="Mata J.L."/>
            <person name="Ishikawa N.K."/>
            <person name="Vargas-Isla R."/>
            <person name="Ushijima S."/>
            <person name="Smith C.A."/>
            <person name="Ahrendt S."/>
            <person name="Andreopoulos W."/>
            <person name="He G."/>
            <person name="LaButti K."/>
            <person name="Lipzen A."/>
            <person name="Ng V."/>
            <person name="Riley R."/>
            <person name="Sandor L."/>
            <person name="Barry K."/>
            <person name="Martinez A.T."/>
            <person name="Xiao Y."/>
            <person name="Gibbons J.G."/>
            <person name="Terashima K."/>
            <person name="Hibbett D.S."/>
            <person name="Grigoriev I.V."/>
        </authorList>
    </citation>
    <scope>NUCLEOTIDE SEQUENCE</scope>
    <source>
        <strain evidence="7">ET3784</strain>
    </source>
</reference>
<dbReference type="Pfam" id="PF12874">
    <property type="entry name" value="zf-met"/>
    <property type="match status" value="1"/>
</dbReference>
<name>A0AA38JLI9_9AGAR</name>
<dbReference type="PROSITE" id="PS50157">
    <property type="entry name" value="ZINC_FINGER_C2H2_2"/>
    <property type="match status" value="1"/>
</dbReference>
<sequence>MFRSPHTLGRHVDTKHIARENEERFYTCHTCNRSFASQSSLDEHYRGSNVHPVCPRCGKGFKDQWSFNEVVHFYIPSLTIYH</sequence>
<proteinExistence type="predicted"/>
<evidence type="ECO:0000313" key="8">
    <source>
        <dbReference type="Proteomes" id="UP001176059"/>
    </source>
</evidence>
<dbReference type="AlphaFoldDB" id="A0AA38JLI9"/>
<accession>A0AA38JLI9</accession>
<keyword evidence="4" id="KW-0862">Zinc</keyword>
<dbReference type="InterPro" id="IPR013087">
    <property type="entry name" value="Znf_C2H2_type"/>
</dbReference>
<keyword evidence="8" id="KW-1185">Reference proteome</keyword>